<feature type="region of interest" description="Disordered" evidence="1">
    <location>
        <begin position="1"/>
        <end position="22"/>
    </location>
</feature>
<dbReference type="Gene3D" id="3.30.710.10">
    <property type="entry name" value="Potassium Channel Kv1.1, Chain A"/>
    <property type="match status" value="1"/>
</dbReference>
<keyword evidence="3" id="KW-1185">Reference proteome</keyword>
<dbReference type="PANTHER" id="PTHR21446">
    <property type="entry name" value="DUF3504 DOMAIN-CONTAINING PROTEIN"/>
    <property type="match status" value="1"/>
</dbReference>
<dbReference type="SUPFAM" id="SSF54695">
    <property type="entry name" value="POZ domain"/>
    <property type="match status" value="1"/>
</dbReference>
<accession>A0A9J7MJA3</accession>
<feature type="region of interest" description="Disordered" evidence="1">
    <location>
        <begin position="447"/>
        <end position="475"/>
    </location>
</feature>
<evidence type="ECO:0000259" key="2">
    <source>
        <dbReference type="PROSITE" id="PS50097"/>
    </source>
</evidence>
<dbReference type="SMART" id="SM00225">
    <property type="entry name" value="BTB"/>
    <property type="match status" value="1"/>
</dbReference>
<dbReference type="OrthoDB" id="5975103at2759"/>
<dbReference type="GeneID" id="118411262"/>
<evidence type="ECO:0000313" key="3">
    <source>
        <dbReference type="Proteomes" id="UP000001554"/>
    </source>
</evidence>
<evidence type="ECO:0000256" key="1">
    <source>
        <dbReference type="SAM" id="MobiDB-lite"/>
    </source>
</evidence>
<dbReference type="OMA" id="HEMQATH"/>
<dbReference type="PANTHER" id="PTHR21446:SF12">
    <property type="entry name" value="POTASSIUM CHANNEL TETRAMERIZATION DOMAIN CONTAINING 1"/>
    <property type="match status" value="1"/>
</dbReference>
<gene>
    <name evidence="4" type="primary">LOC118411262</name>
</gene>
<dbReference type="AlphaFoldDB" id="A0A9J7MJA3"/>
<organism evidence="3 4">
    <name type="scientific">Branchiostoma floridae</name>
    <name type="common">Florida lancelet</name>
    <name type="synonym">Amphioxus</name>
    <dbReference type="NCBI Taxonomy" id="7739"/>
    <lineage>
        <taxon>Eukaryota</taxon>
        <taxon>Metazoa</taxon>
        <taxon>Chordata</taxon>
        <taxon>Cephalochordata</taxon>
        <taxon>Leptocardii</taxon>
        <taxon>Amphioxiformes</taxon>
        <taxon>Branchiostomatidae</taxon>
        <taxon>Branchiostoma</taxon>
    </lineage>
</organism>
<feature type="domain" description="BTB" evidence="2">
    <location>
        <begin position="590"/>
        <end position="654"/>
    </location>
</feature>
<dbReference type="InterPro" id="IPR011333">
    <property type="entry name" value="SKP1/BTB/POZ_sf"/>
</dbReference>
<proteinExistence type="predicted"/>
<name>A0A9J7MJA3_BRAFL</name>
<evidence type="ECO:0000313" key="4">
    <source>
        <dbReference type="RefSeq" id="XP_035669319.1"/>
    </source>
</evidence>
<reference evidence="4" key="2">
    <citation type="submission" date="2025-08" db="UniProtKB">
        <authorList>
            <consortium name="RefSeq"/>
        </authorList>
    </citation>
    <scope>IDENTIFICATION</scope>
    <source>
        <strain evidence="4">S238N-H82</strain>
        <tissue evidence="4">Testes</tissue>
    </source>
</reference>
<dbReference type="KEGG" id="bfo:118411262"/>
<dbReference type="PROSITE" id="PS50097">
    <property type="entry name" value="BTB"/>
    <property type="match status" value="1"/>
</dbReference>
<dbReference type="RefSeq" id="XP_035669319.1">
    <property type="nucleotide sequence ID" value="XM_035813426.1"/>
</dbReference>
<dbReference type="InterPro" id="IPR000210">
    <property type="entry name" value="BTB/POZ_dom"/>
</dbReference>
<protein>
    <submittedName>
        <fullName evidence="4">Uncharacterized protein LOC118411262 isoform X1</fullName>
    </submittedName>
</protein>
<dbReference type="Proteomes" id="UP000001554">
    <property type="component" value="Chromosome 3"/>
</dbReference>
<reference evidence="3" key="1">
    <citation type="journal article" date="2020" name="Nat. Ecol. Evol.">
        <title>Deeply conserved synteny resolves early events in vertebrate evolution.</title>
        <authorList>
            <person name="Simakov O."/>
            <person name="Marletaz F."/>
            <person name="Yue J.X."/>
            <person name="O'Connell B."/>
            <person name="Jenkins J."/>
            <person name="Brandt A."/>
            <person name="Calef R."/>
            <person name="Tung C.H."/>
            <person name="Huang T.K."/>
            <person name="Schmutz J."/>
            <person name="Satoh N."/>
            <person name="Yu J.K."/>
            <person name="Putnam N.H."/>
            <person name="Green R.E."/>
            <person name="Rokhsar D.S."/>
        </authorList>
    </citation>
    <scope>NUCLEOTIDE SEQUENCE [LARGE SCALE GENOMIC DNA]</scope>
    <source>
        <strain evidence="3">S238N-H82</strain>
    </source>
</reference>
<sequence length="686" mass="76538">MATKDEMGEFSPQNSSDFSVPPVFSDHEFLSSPEESPRRLWDAGDAFSQGASVYHDVHYDNKNTQRAMKSAVVTFRDFLIDSGLNPAFEDLPPEKLDTALTLFFSNARKRNRELYKWSTFSGIRYGIYRHLLSRVPSVDIMHNRDFAGSQQAFNEKLKMIKEAGKGEINHTPTMTPEDMERLYLSGVMSTDNPQGLQRKVFFELLYFLLKQKRGHVLRDLMKDDVRFAVNQTGKWYAYILKNDCSEGISLEEHEKVYEIPGCPLCPIQSLLKYKSKLHPACEFLFQKPKKLPTAEDSGTAGTFADDPVWYHDKPTGKNSLSQMMTSMAEDAGLSQMYSNSSIRSCAEMIDGQLTLQLTNLLKKISSRASHNGPRTVPCGTPQLGGSNSSLPQMFATCTPSSNYTVMDPQMFPPQPHQHVSNPEPSLSEINQNSAVSVLRSSQSTSHSYNTVSMSQPSLHETTSTIEGNSPFSCETSRSREVGFPARCQPSSCASRSTSSWSTSLRECSINQGGSTVSHHCNTDISVQQQETAQSCATALEQPSFVQRSTTTANQEALARTANDAARNRPSNYAEQLLNQLNQQRREGRMCDVTVTTGGQKLTAHKGVLVAESKYLKSFFYREGEAREVDLPSPLAGGVQSLLDYMYSGTLDLRQDNVNEVFSAASFLQMERAVSLCLEFLERTCQR</sequence>
<dbReference type="InterPro" id="IPR052787">
    <property type="entry name" value="MAVS"/>
</dbReference>
<dbReference type="Pfam" id="PF00651">
    <property type="entry name" value="BTB"/>
    <property type="match status" value="1"/>
</dbReference>